<dbReference type="AlphaFoldDB" id="A0A0R2IYB4"/>
<evidence type="ECO:0000256" key="1">
    <source>
        <dbReference type="SAM" id="Phobius"/>
    </source>
</evidence>
<dbReference type="OrthoDB" id="2285053at2"/>
<dbReference type="Pfam" id="PF05656">
    <property type="entry name" value="DUF805"/>
    <property type="match status" value="1"/>
</dbReference>
<evidence type="ECO:0000313" key="2">
    <source>
        <dbReference type="EMBL" id="KRN66637.1"/>
    </source>
</evidence>
<name>A0A0R2IYB4_9LACO</name>
<dbReference type="PATRIC" id="fig|319652.3.peg.1240"/>
<keyword evidence="3" id="KW-1185">Reference proteome</keyword>
<comment type="caution">
    <text evidence="2">The sequence shown here is derived from an EMBL/GenBank/DDBJ whole genome shotgun (WGS) entry which is preliminary data.</text>
</comment>
<dbReference type="InterPro" id="IPR008523">
    <property type="entry name" value="DUF805"/>
</dbReference>
<dbReference type="EMBL" id="JQBR01000004">
    <property type="protein sequence ID" value="KRN66637.1"/>
    <property type="molecule type" value="Genomic_DNA"/>
</dbReference>
<dbReference type="PANTHER" id="PTHR34980">
    <property type="entry name" value="INNER MEMBRANE PROTEIN-RELATED-RELATED"/>
    <property type="match status" value="1"/>
</dbReference>
<accession>A0A0R2IYB4</accession>
<organism evidence="2 3">
    <name type="scientific">Pediococcus cellicola</name>
    <dbReference type="NCBI Taxonomy" id="319652"/>
    <lineage>
        <taxon>Bacteria</taxon>
        <taxon>Bacillati</taxon>
        <taxon>Bacillota</taxon>
        <taxon>Bacilli</taxon>
        <taxon>Lactobacillales</taxon>
        <taxon>Lactobacillaceae</taxon>
        <taxon>Pediococcus</taxon>
    </lineage>
</organism>
<dbReference type="RefSeq" id="WP_057750235.1">
    <property type="nucleotide sequence ID" value="NZ_BJVH01000002.1"/>
</dbReference>
<feature type="transmembrane region" description="Helical" evidence="1">
    <location>
        <begin position="91"/>
        <end position="113"/>
    </location>
</feature>
<feature type="transmembrane region" description="Helical" evidence="1">
    <location>
        <begin position="67"/>
        <end position="85"/>
    </location>
</feature>
<keyword evidence="1" id="KW-1133">Transmembrane helix</keyword>
<dbReference type="Proteomes" id="UP000051568">
    <property type="component" value="Unassembled WGS sequence"/>
</dbReference>
<keyword evidence="1" id="KW-0812">Transmembrane</keyword>
<dbReference type="PANTHER" id="PTHR34980:SF2">
    <property type="entry name" value="INNER MEMBRANE PROTEIN YHAH-RELATED"/>
    <property type="match status" value="1"/>
</dbReference>
<feature type="transmembrane region" description="Helical" evidence="1">
    <location>
        <begin position="24"/>
        <end position="46"/>
    </location>
</feature>
<dbReference type="GO" id="GO:0005886">
    <property type="term" value="C:plasma membrane"/>
    <property type="evidence" value="ECO:0007669"/>
    <property type="project" value="TreeGrafter"/>
</dbReference>
<dbReference type="STRING" id="319652.IV80_GL001226"/>
<protein>
    <submittedName>
        <fullName evidence="2">Integral membrane protein</fullName>
    </submittedName>
</protein>
<gene>
    <name evidence="2" type="ORF">IV80_GL001226</name>
</gene>
<proteinExistence type="predicted"/>
<evidence type="ECO:0000313" key="3">
    <source>
        <dbReference type="Proteomes" id="UP000051568"/>
    </source>
</evidence>
<sequence length="121" mass="14125">MIEAYGKFWRNITDFSGVAKRGEYWWPAIINWILGSLIVTIIQLIMGHPISEIYTWQDVGVSSIRNIVLFIVWIATLSVSIRRLHDTDRSGWWILIQIIPLIGTIWFFILMLLPGKPGRWN</sequence>
<reference evidence="2 3" key="1">
    <citation type="journal article" date="2015" name="Genome Announc.">
        <title>Expanding the biotechnology potential of lactobacilli through comparative genomics of 213 strains and associated genera.</title>
        <authorList>
            <person name="Sun Z."/>
            <person name="Harris H.M."/>
            <person name="McCann A."/>
            <person name="Guo C."/>
            <person name="Argimon S."/>
            <person name="Zhang W."/>
            <person name="Yang X."/>
            <person name="Jeffery I.B."/>
            <person name="Cooney J.C."/>
            <person name="Kagawa T.F."/>
            <person name="Liu W."/>
            <person name="Song Y."/>
            <person name="Salvetti E."/>
            <person name="Wrobel A."/>
            <person name="Rasinkangas P."/>
            <person name="Parkhill J."/>
            <person name="Rea M.C."/>
            <person name="O'Sullivan O."/>
            <person name="Ritari J."/>
            <person name="Douillard F.P."/>
            <person name="Paul Ross R."/>
            <person name="Yang R."/>
            <person name="Briner A.E."/>
            <person name="Felis G.E."/>
            <person name="de Vos W.M."/>
            <person name="Barrangou R."/>
            <person name="Klaenhammer T.R."/>
            <person name="Caufield P.W."/>
            <person name="Cui Y."/>
            <person name="Zhang H."/>
            <person name="O'Toole P.W."/>
        </authorList>
    </citation>
    <scope>NUCLEOTIDE SEQUENCE [LARGE SCALE GENOMIC DNA]</scope>
    <source>
        <strain evidence="2 3">DSM 17757</strain>
    </source>
</reference>
<keyword evidence="1" id="KW-0472">Membrane</keyword>